<feature type="transmembrane region" description="Helical" evidence="1">
    <location>
        <begin position="12"/>
        <end position="33"/>
    </location>
</feature>
<evidence type="ECO:0000313" key="4">
    <source>
        <dbReference type="Proteomes" id="UP000307440"/>
    </source>
</evidence>
<sequence>MSLLKTMLALNLGPVLLGVFVNTYLYGIVTLQYATYLTTKFQDPLWIKFTVLMLFLLDTVHSSSLIWMVWVYTVENFGNYAGLLIPIWPYPLTIVVTALTAFVTQFFLSYRIFRLTKGRVMYFITIFIELVTLALGFVCAVKAWSIRLATELAGLRPYLTAWLCLEMAIDVVICGMLLYTLGESRTGFAKSDTVIRRLMRAAIQTGCFAGIFAAITLILFLTKGDTQLFSMFGIPIGRVYSNTLMDTILCRGELRDLVGRREETTQQLGNGSYTIGSHSVTSPVQLHIHKEIHTDIQFERPETYLMQSPKSTSKMVLR</sequence>
<feature type="transmembrane region" description="Helical" evidence="1">
    <location>
        <begin position="158"/>
        <end position="181"/>
    </location>
</feature>
<feature type="transmembrane region" description="Helical" evidence="1">
    <location>
        <begin position="201"/>
        <end position="221"/>
    </location>
</feature>
<dbReference type="STRING" id="230819.A0A5C3KJB9"/>
<accession>A0A5C3KJB9</accession>
<keyword evidence="1" id="KW-1133">Transmembrane helix</keyword>
<protein>
    <recommendedName>
        <fullName evidence="2">DUF6534 domain-containing protein</fullName>
    </recommendedName>
</protein>
<name>A0A5C3KJB9_COPMA</name>
<dbReference type="AlphaFoldDB" id="A0A5C3KJB9"/>
<dbReference type="OrthoDB" id="2562493at2759"/>
<dbReference type="PANTHER" id="PTHR40465">
    <property type="entry name" value="CHROMOSOME 1, WHOLE GENOME SHOTGUN SEQUENCE"/>
    <property type="match status" value="1"/>
</dbReference>
<evidence type="ECO:0000256" key="1">
    <source>
        <dbReference type="SAM" id="Phobius"/>
    </source>
</evidence>
<keyword evidence="4" id="KW-1185">Reference proteome</keyword>
<organism evidence="3 4">
    <name type="scientific">Coprinopsis marcescibilis</name>
    <name type="common">Agaric fungus</name>
    <name type="synonym">Psathyrella marcescibilis</name>
    <dbReference type="NCBI Taxonomy" id="230819"/>
    <lineage>
        <taxon>Eukaryota</taxon>
        <taxon>Fungi</taxon>
        <taxon>Dikarya</taxon>
        <taxon>Basidiomycota</taxon>
        <taxon>Agaricomycotina</taxon>
        <taxon>Agaricomycetes</taxon>
        <taxon>Agaricomycetidae</taxon>
        <taxon>Agaricales</taxon>
        <taxon>Agaricineae</taxon>
        <taxon>Psathyrellaceae</taxon>
        <taxon>Coprinopsis</taxon>
    </lineage>
</organism>
<evidence type="ECO:0000259" key="2">
    <source>
        <dbReference type="Pfam" id="PF20152"/>
    </source>
</evidence>
<feature type="transmembrane region" description="Helical" evidence="1">
    <location>
        <begin position="120"/>
        <end position="146"/>
    </location>
</feature>
<proteinExistence type="predicted"/>
<reference evidence="3 4" key="1">
    <citation type="journal article" date="2019" name="Nat. Ecol. Evol.">
        <title>Megaphylogeny resolves global patterns of mushroom evolution.</title>
        <authorList>
            <person name="Varga T."/>
            <person name="Krizsan K."/>
            <person name="Foldi C."/>
            <person name="Dima B."/>
            <person name="Sanchez-Garcia M."/>
            <person name="Sanchez-Ramirez S."/>
            <person name="Szollosi G.J."/>
            <person name="Szarkandi J.G."/>
            <person name="Papp V."/>
            <person name="Albert L."/>
            <person name="Andreopoulos W."/>
            <person name="Angelini C."/>
            <person name="Antonin V."/>
            <person name="Barry K.W."/>
            <person name="Bougher N.L."/>
            <person name="Buchanan P."/>
            <person name="Buyck B."/>
            <person name="Bense V."/>
            <person name="Catcheside P."/>
            <person name="Chovatia M."/>
            <person name="Cooper J."/>
            <person name="Damon W."/>
            <person name="Desjardin D."/>
            <person name="Finy P."/>
            <person name="Geml J."/>
            <person name="Haridas S."/>
            <person name="Hughes K."/>
            <person name="Justo A."/>
            <person name="Karasinski D."/>
            <person name="Kautmanova I."/>
            <person name="Kiss B."/>
            <person name="Kocsube S."/>
            <person name="Kotiranta H."/>
            <person name="LaButti K.M."/>
            <person name="Lechner B.E."/>
            <person name="Liimatainen K."/>
            <person name="Lipzen A."/>
            <person name="Lukacs Z."/>
            <person name="Mihaltcheva S."/>
            <person name="Morgado L.N."/>
            <person name="Niskanen T."/>
            <person name="Noordeloos M.E."/>
            <person name="Ohm R.A."/>
            <person name="Ortiz-Santana B."/>
            <person name="Ovrebo C."/>
            <person name="Racz N."/>
            <person name="Riley R."/>
            <person name="Savchenko A."/>
            <person name="Shiryaev A."/>
            <person name="Soop K."/>
            <person name="Spirin V."/>
            <person name="Szebenyi C."/>
            <person name="Tomsovsky M."/>
            <person name="Tulloss R.E."/>
            <person name="Uehling J."/>
            <person name="Grigoriev I.V."/>
            <person name="Vagvolgyi C."/>
            <person name="Papp T."/>
            <person name="Martin F.M."/>
            <person name="Miettinen O."/>
            <person name="Hibbett D.S."/>
            <person name="Nagy L.G."/>
        </authorList>
    </citation>
    <scope>NUCLEOTIDE SEQUENCE [LARGE SCALE GENOMIC DNA]</scope>
    <source>
        <strain evidence="3 4">CBS 121175</strain>
    </source>
</reference>
<feature type="transmembrane region" description="Helical" evidence="1">
    <location>
        <begin position="45"/>
        <end position="70"/>
    </location>
</feature>
<keyword evidence="1" id="KW-0472">Membrane</keyword>
<feature type="domain" description="DUF6534" evidence="2">
    <location>
        <begin position="167"/>
        <end position="251"/>
    </location>
</feature>
<gene>
    <name evidence="3" type="ORF">FA15DRAFT_673921</name>
</gene>
<dbReference type="Pfam" id="PF20152">
    <property type="entry name" value="DUF6534"/>
    <property type="match status" value="1"/>
</dbReference>
<dbReference type="Proteomes" id="UP000307440">
    <property type="component" value="Unassembled WGS sequence"/>
</dbReference>
<dbReference type="EMBL" id="ML210316">
    <property type="protein sequence ID" value="TFK20007.1"/>
    <property type="molecule type" value="Genomic_DNA"/>
</dbReference>
<dbReference type="InterPro" id="IPR045339">
    <property type="entry name" value="DUF6534"/>
</dbReference>
<dbReference type="PANTHER" id="PTHR40465:SF1">
    <property type="entry name" value="DUF6534 DOMAIN-CONTAINING PROTEIN"/>
    <property type="match status" value="1"/>
</dbReference>
<feature type="transmembrane region" description="Helical" evidence="1">
    <location>
        <begin position="90"/>
        <end position="108"/>
    </location>
</feature>
<keyword evidence="1" id="KW-0812">Transmembrane</keyword>
<evidence type="ECO:0000313" key="3">
    <source>
        <dbReference type="EMBL" id="TFK20007.1"/>
    </source>
</evidence>